<dbReference type="RefSeq" id="WP_170164764.1">
    <property type="nucleotide sequence ID" value="NZ_RBXL01000001.1"/>
</dbReference>
<organism evidence="2 3">
    <name type="scientific">Thiocapsa rosea</name>
    <dbReference type="NCBI Taxonomy" id="69360"/>
    <lineage>
        <taxon>Bacteria</taxon>
        <taxon>Pseudomonadati</taxon>
        <taxon>Pseudomonadota</taxon>
        <taxon>Gammaproteobacteria</taxon>
        <taxon>Chromatiales</taxon>
        <taxon>Chromatiaceae</taxon>
        <taxon>Thiocapsa</taxon>
    </lineage>
</organism>
<comment type="caution">
    <text evidence="2">The sequence shown here is derived from an EMBL/GenBank/DDBJ whole genome shotgun (WGS) entry which is preliminary data.</text>
</comment>
<dbReference type="Proteomes" id="UP000274556">
    <property type="component" value="Unassembled WGS sequence"/>
</dbReference>
<evidence type="ECO:0000256" key="1">
    <source>
        <dbReference type="SAM" id="MobiDB-lite"/>
    </source>
</evidence>
<name>A0A495V7W2_9GAMM</name>
<dbReference type="AlphaFoldDB" id="A0A495V7W2"/>
<proteinExistence type="predicted"/>
<feature type="compositionally biased region" description="Basic and acidic residues" evidence="1">
    <location>
        <begin position="68"/>
        <end position="80"/>
    </location>
</feature>
<accession>A0A495V7W2</accession>
<protein>
    <submittedName>
        <fullName evidence="2">Uncharacterized protein</fullName>
    </submittedName>
</protein>
<keyword evidence="3" id="KW-1185">Reference proteome</keyword>
<gene>
    <name evidence="2" type="ORF">BDD21_2945</name>
</gene>
<sequence length="80" mass="8829">MIATVPDEPGKRWLEGFAIGFQHVGGVIEQGAELDRSTGVIDRTAGQNDIVKMRPTPREGVVLPRPGRCPEELEHSDDHR</sequence>
<feature type="region of interest" description="Disordered" evidence="1">
    <location>
        <begin position="58"/>
        <end position="80"/>
    </location>
</feature>
<evidence type="ECO:0000313" key="3">
    <source>
        <dbReference type="Proteomes" id="UP000274556"/>
    </source>
</evidence>
<dbReference type="EMBL" id="RBXL01000001">
    <property type="protein sequence ID" value="RKT45486.1"/>
    <property type="molecule type" value="Genomic_DNA"/>
</dbReference>
<evidence type="ECO:0000313" key="2">
    <source>
        <dbReference type="EMBL" id="RKT45486.1"/>
    </source>
</evidence>
<reference evidence="2 3" key="1">
    <citation type="submission" date="2018-10" db="EMBL/GenBank/DDBJ databases">
        <title>Genomic Encyclopedia of Archaeal and Bacterial Type Strains, Phase II (KMG-II): from individual species to whole genera.</title>
        <authorList>
            <person name="Goeker M."/>
        </authorList>
    </citation>
    <scope>NUCLEOTIDE SEQUENCE [LARGE SCALE GENOMIC DNA]</scope>
    <source>
        <strain evidence="2 3">DSM 235</strain>
    </source>
</reference>